<protein>
    <submittedName>
        <fullName evidence="1">Uncharacterized protein</fullName>
    </submittedName>
</protein>
<dbReference type="PATRIC" id="fig|662475.6.peg.4156"/>
<accession>M0JL91</accession>
<reference evidence="1 2" key="1">
    <citation type="journal article" date="2014" name="PLoS Genet.">
        <title>Phylogenetically driven sequencing of extremely halophilic archaea reveals strategies for static and dynamic osmo-response.</title>
        <authorList>
            <person name="Becker E.A."/>
            <person name="Seitzer P.M."/>
            <person name="Tritt A."/>
            <person name="Larsen D."/>
            <person name="Krusor M."/>
            <person name="Yao A.I."/>
            <person name="Wu D."/>
            <person name="Madern D."/>
            <person name="Eisen J.A."/>
            <person name="Darling A.E."/>
            <person name="Facciotti M.T."/>
        </authorList>
    </citation>
    <scope>NUCLEOTIDE SEQUENCE [LARGE SCALE GENOMIC DNA]</scope>
    <source>
        <strain evidence="1 2">ATCC 33799</strain>
    </source>
</reference>
<dbReference type="Proteomes" id="UP000011687">
    <property type="component" value="Unassembled WGS sequence"/>
</dbReference>
<evidence type="ECO:0000313" key="2">
    <source>
        <dbReference type="Proteomes" id="UP000011687"/>
    </source>
</evidence>
<keyword evidence="2" id="KW-1185">Reference proteome</keyword>
<gene>
    <name evidence="1" type="ORF">C435_21225</name>
</gene>
<dbReference type="EMBL" id="AOLS01000123">
    <property type="protein sequence ID" value="EMA09781.1"/>
    <property type="molecule type" value="Genomic_DNA"/>
</dbReference>
<dbReference type="RefSeq" id="WP_007190728.1">
    <property type="nucleotide sequence ID" value="NZ_AOLS01000123.1"/>
</dbReference>
<proteinExistence type="predicted"/>
<comment type="caution">
    <text evidence="1">The sequence shown here is derived from an EMBL/GenBank/DDBJ whole genome shotgun (WGS) entry which is preliminary data.</text>
</comment>
<dbReference type="AlphaFoldDB" id="M0JL91"/>
<sequence length="95" mass="9929">MAISDPPEENNPGHYVVEDMAVIRPDGTELVKLGDGFGPEDSNFLDLSPGDSVIVAAYDTDAGDALMIEVVGSTAINRIAAESLDRLLGSALVIN</sequence>
<name>M0JL91_9EURY</name>
<organism evidence="1 2">
    <name type="scientific">Haloarcula marismortui ATCC 33799</name>
    <dbReference type="NCBI Taxonomy" id="662475"/>
    <lineage>
        <taxon>Archaea</taxon>
        <taxon>Methanobacteriati</taxon>
        <taxon>Methanobacteriota</taxon>
        <taxon>Stenosarchaea group</taxon>
        <taxon>Halobacteria</taxon>
        <taxon>Halobacteriales</taxon>
        <taxon>Haloarculaceae</taxon>
        <taxon>Haloarcula</taxon>
    </lineage>
</organism>
<evidence type="ECO:0000313" key="1">
    <source>
        <dbReference type="EMBL" id="EMA09781.1"/>
    </source>
</evidence>